<proteinExistence type="predicted"/>
<name>A0A812TQ93_SYMPI</name>
<sequence>MPAESEQTASSSQNTGRADNYVPIFDNTQRSYKEFRKRCEIYQKKMTLAGRSKETVFNIVTLLTGKAWDLIDDLPLETLEGDSGYKTVFERLDRAFKYDALTELPEDFENFFVRLHRKASHTLQDYSAEYSRAERQLRVTHNVDLPEKVKAWWYLRKAGISREQRQLILTNVGTDNLSVEKIQQAMNFILGQDSKPERSRSHKDGAYYQDEYLGGEDPYEDDYEDDSVFYQDHAYDDGTPWIDCDQDYYGGAIEHDQGEAEIFDVEEFDDVFAMYSDAKARLNSMRMARGFYPVVALVDKGASGSGMPLGSAKGKSRQLSADRFAYAVASRVEENPDEVMMVETFALDENDCDDVESSNLAVQDGGASSVLGSRFSIRRYMRYLVLTYIIDGQAPILFGRPALEQLGITVDYESRQMRWPGCSWQPIPLGHRGEHQLELVEDMGILNSDTEYAKVLMPDDHENHVDTNNPLSVDDVLAFEDGDLLAEHYGAN</sequence>
<evidence type="ECO:0000256" key="1">
    <source>
        <dbReference type="SAM" id="MobiDB-lite"/>
    </source>
</evidence>
<protein>
    <submittedName>
        <fullName evidence="2">GIP protein</fullName>
    </submittedName>
</protein>
<keyword evidence="3" id="KW-1185">Reference proteome</keyword>
<feature type="region of interest" description="Disordered" evidence="1">
    <location>
        <begin position="1"/>
        <end position="21"/>
    </location>
</feature>
<dbReference type="EMBL" id="CAJNIZ010032390">
    <property type="protein sequence ID" value="CAE7536987.1"/>
    <property type="molecule type" value="Genomic_DNA"/>
</dbReference>
<evidence type="ECO:0000313" key="2">
    <source>
        <dbReference type="EMBL" id="CAE7536987.1"/>
    </source>
</evidence>
<gene>
    <name evidence="2" type="primary">GIP</name>
    <name evidence="2" type="ORF">SPIL2461_LOCUS14195</name>
</gene>
<feature type="region of interest" description="Disordered" evidence="1">
    <location>
        <begin position="193"/>
        <end position="215"/>
    </location>
</feature>
<dbReference type="OrthoDB" id="441589at2759"/>
<comment type="caution">
    <text evidence="2">The sequence shown here is derived from an EMBL/GenBank/DDBJ whole genome shotgun (WGS) entry which is preliminary data.</text>
</comment>
<dbReference type="AlphaFoldDB" id="A0A812TQ93"/>
<feature type="compositionally biased region" description="Basic and acidic residues" evidence="1">
    <location>
        <begin position="194"/>
        <end position="205"/>
    </location>
</feature>
<feature type="non-terminal residue" evidence="2">
    <location>
        <position position="1"/>
    </location>
</feature>
<feature type="compositionally biased region" description="Polar residues" evidence="1">
    <location>
        <begin position="1"/>
        <end position="17"/>
    </location>
</feature>
<accession>A0A812TQ93</accession>
<evidence type="ECO:0000313" key="3">
    <source>
        <dbReference type="Proteomes" id="UP000649617"/>
    </source>
</evidence>
<organism evidence="2 3">
    <name type="scientific">Symbiodinium pilosum</name>
    <name type="common">Dinoflagellate</name>
    <dbReference type="NCBI Taxonomy" id="2952"/>
    <lineage>
        <taxon>Eukaryota</taxon>
        <taxon>Sar</taxon>
        <taxon>Alveolata</taxon>
        <taxon>Dinophyceae</taxon>
        <taxon>Suessiales</taxon>
        <taxon>Symbiodiniaceae</taxon>
        <taxon>Symbiodinium</taxon>
    </lineage>
</organism>
<reference evidence="2" key="1">
    <citation type="submission" date="2021-02" db="EMBL/GenBank/DDBJ databases">
        <authorList>
            <person name="Dougan E. K."/>
            <person name="Rhodes N."/>
            <person name="Thang M."/>
            <person name="Chan C."/>
        </authorList>
    </citation>
    <scope>NUCLEOTIDE SEQUENCE</scope>
</reference>
<dbReference type="Proteomes" id="UP000649617">
    <property type="component" value="Unassembled WGS sequence"/>
</dbReference>